<gene>
    <name evidence="2" type="ORF">CKO31_23475</name>
</gene>
<feature type="compositionally biased region" description="Low complexity" evidence="1">
    <location>
        <begin position="80"/>
        <end position="91"/>
    </location>
</feature>
<dbReference type="EMBL" id="NRRV01000102">
    <property type="protein sequence ID" value="MBK1633649.1"/>
    <property type="molecule type" value="Genomic_DNA"/>
</dbReference>
<accession>A0ABS1CNX9</accession>
<comment type="caution">
    <text evidence="2">The sequence shown here is derived from an EMBL/GenBank/DDBJ whole genome shotgun (WGS) entry which is preliminary data.</text>
</comment>
<dbReference type="RefSeq" id="WP_200242643.1">
    <property type="nucleotide sequence ID" value="NZ_NRRV01000102.1"/>
</dbReference>
<evidence type="ECO:0000313" key="3">
    <source>
        <dbReference type="Proteomes" id="UP000748752"/>
    </source>
</evidence>
<dbReference type="Proteomes" id="UP000748752">
    <property type="component" value="Unassembled WGS sequence"/>
</dbReference>
<evidence type="ECO:0008006" key="4">
    <source>
        <dbReference type="Google" id="ProtNLM"/>
    </source>
</evidence>
<feature type="region of interest" description="Disordered" evidence="1">
    <location>
        <begin position="62"/>
        <end position="91"/>
    </location>
</feature>
<evidence type="ECO:0000256" key="1">
    <source>
        <dbReference type="SAM" id="MobiDB-lite"/>
    </source>
</evidence>
<name>A0ABS1CNX9_9GAMM</name>
<feature type="compositionally biased region" description="Basic and acidic residues" evidence="1">
    <location>
        <begin position="68"/>
        <end position="79"/>
    </location>
</feature>
<organism evidence="2 3">
    <name type="scientific">Thiohalocapsa halophila</name>
    <dbReference type="NCBI Taxonomy" id="69359"/>
    <lineage>
        <taxon>Bacteria</taxon>
        <taxon>Pseudomonadati</taxon>
        <taxon>Pseudomonadota</taxon>
        <taxon>Gammaproteobacteria</taxon>
        <taxon>Chromatiales</taxon>
        <taxon>Chromatiaceae</taxon>
        <taxon>Thiohalocapsa</taxon>
    </lineage>
</organism>
<proteinExistence type="predicted"/>
<sequence>MALLAAPWATAGVCHIHPPAADTLRPELIGPYADAPSCEDARRRRFGPGGRCHCTAAFTPDWLGPTAPDHRDTAGDGRRPAAGGDRSLLLP</sequence>
<evidence type="ECO:0000313" key="2">
    <source>
        <dbReference type="EMBL" id="MBK1633649.1"/>
    </source>
</evidence>
<protein>
    <recommendedName>
        <fullName evidence="4">Secreted protein</fullName>
    </recommendedName>
</protein>
<keyword evidence="3" id="KW-1185">Reference proteome</keyword>
<reference evidence="2 3" key="1">
    <citation type="journal article" date="2020" name="Microorganisms">
        <title>Osmotic Adaptation and Compatible Solute Biosynthesis of Phototrophic Bacteria as Revealed from Genome Analyses.</title>
        <authorList>
            <person name="Imhoff J.F."/>
            <person name="Rahn T."/>
            <person name="Kunzel S."/>
            <person name="Keller A."/>
            <person name="Neulinger S.C."/>
        </authorList>
    </citation>
    <scope>NUCLEOTIDE SEQUENCE [LARGE SCALE GENOMIC DNA]</scope>
    <source>
        <strain evidence="2 3">DSM 6210</strain>
    </source>
</reference>